<evidence type="ECO:0000256" key="1">
    <source>
        <dbReference type="SAM" id="MobiDB-lite"/>
    </source>
</evidence>
<evidence type="ECO:0000313" key="3">
    <source>
        <dbReference type="Proteomes" id="UP000314294"/>
    </source>
</evidence>
<organism evidence="2 3">
    <name type="scientific">Liparis tanakae</name>
    <name type="common">Tanaka's snailfish</name>
    <dbReference type="NCBI Taxonomy" id="230148"/>
    <lineage>
        <taxon>Eukaryota</taxon>
        <taxon>Metazoa</taxon>
        <taxon>Chordata</taxon>
        <taxon>Craniata</taxon>
        <taxon>Vertebrata</taxon>
        <taxon>Euteleostomi</taxon>
        <taxon>Actinopterygii</taxon>
        <taxon>Neopterygii</taxon>
        <taxon>Teleostei</taxon>
        <taxon>Neoteleostei</taxon>
        <taxon>Acanthomorphata</taxon>
        <taxon>Eupercaria</taxon>
        <taxon>Perciformes</taxon>
        <taxon>Cottioidei</taxon>
        <taxon>Cottales</taxon>
        <taxon>Liparidae</taxon>
        <taxon>Liparis</taxon>
    </lineage>
</organism>
<proteinExistence type="predicted"/>
<sequence length="82" mass="8985">MADPWCWGGKPTGSGVSPATLEPNVGPPATQRLEGVQPEEELMSSLGQMLARIEEMGRVQAEENRLTRTTQKHLLIEAEGER</sequence>
<dbReference type="OrthoDB" id="8016097at2759"/>
<dbReference type="AlphaFoldDB" id="A0A4Z2FBG8"/>
<comment type="caution">
    <text evidence="2">The sequence shown here is derived from an EMBL/GenBank/DDBJ whole genome shotgun (WGS) entry which is preliminary data.</text>
</comment>
<keyword evidence="3" id="KW-1185">Reference proteome</keyword>
<protein>
    <submittedName>
        <fullName evidence="2">Uncharacterized protein</fullName>
    </submittedName>
</protein>
<dbReference type="EMBL" id="SRLO01001367">
    <property type="protein sequence ID" value="TNN38507.1"/>
    <property type="molecule type" value="Genomic_DNA"/>
</dbReference>
<gene>
    <name evidence="2" type="ORF">EYF80_051341</name>
</gene>
<accession>A0A4Z2FBG8</accession>
<reference evidence="2 3" key="1">
    <citation type="submission" date="2019-03" db="EMBL/GenBank/DDBJ databases">
        <title>First draft genome of Liparis tanakae, snailfish: a comprehensive survey of snailfish specific genes.</title>
        <authorList>
            <person name="Kim W."/>
            <person name="Song I."/>
            <person name="Jeong J.-H."/>
            <person name="Kim D."/>
            <person name="Kim S."/>
            <person name="Ryu S."/>
            <person name="Song J.Y."/>
            <person name="Lee S.K."/>
        </authorList>
    </citation>
    <scope>NUCLEOTIDE SEQUENCE [LARGE SCALE GENOMIC DNA]</scope>
    <source>
        <tissue evidence="2">Muscle</tissue>
    </source>
</reference>
<name>A0A4Z2FBG8_9TELE</name>
<dbReference type="Proteomes" id="UP000314294">
    <property type="component" value="Unassembled WGS sequence"/>
</dbReference>
<evidence type="ECO:0000313" key="2">
    <source>
        <dbReference type="EMBL" id="TNN38507.1"/>
    </source>
</evidence>
<feature type="region of interest" description="Disordered" evidence="1">
    <location>
        <begin position="1"/>
        <end position="31"/>
    </location>
</feature>